<dbReference type="AlphaFoldDB" id="A0A1Y5SQD5"/>
<proteinExistence type="predicted"/>
<keyword evidence="3" id="KW-1185">Reference proteome</keyword>
<sequence>MRHALTALAFALPLPALAQDPATVGAMSGTLDGIQVSYVIADGEGADTSWQETDEGIAVSLTAYPSDSPMDDANEVTFTFIADTASRNPELLRGEMALNRDGETLTATDEAINLDLDNLEVSGDSLVLTGNIRATLSAGEEDVTVVAEEGTTLSADLQATILRTDDSDSASGS</sequence>
<organism evidence="2 3">
    <name type="scientific">Palleronia marisminoris</name>
    <dbReference type="NCBI Taxonomy" id="315423"/>
    <lineage>
        <taxon>Bacteria</taxon>
        <taxon>Pseudomonadati</taxon>
        <taxon>Pseudomonadota</taxon>
        <taxon>Alphaproteobacteria</taxon>
        <taxon>Rhodobacterales</taxon>
        <taxon>Roseobacteraceae</taxon>
        <taxon>Palleronia</taxon>
    </lineage>
</organism>
<protein>
    <submittedName>
        <fullName evidence="2">Uncharacterized protein</fullName>
    </submittedName>
</protein>
<dbReference type="EMBL" id="FWFV01000004">
    <property type="protein sequence ID" value="SLN42955.1"/>
    <property type="molecule type" value="Genomic_DNA"/>
</dbReference>
<dbReference type="RefSeq" id="WP_085853857.1">
    <property type="nucleotide sequence ID" value="NZ_FOPF01000004.1"/>
</dbReference>
<reference evidence="2 3" key="1">
    <citation type="submission" date="2017-03" db="EMBL/GenBank/DDBJ databases">
        <authorList>
            <person name="Afonso C.L."/>
            <person name="Miller P.J."/>
            <person name="Scott M.A."/>
            <person name="Spackman E."/>
            <person name="Goraichik I."/>
            <person name="Dimitrov K.M."/>
            <person name="Suarez D.L."/>
            <person name="Swayne D.E."/>
        </authorList>
    </citation>
    <scope>NUCLEOTIDE SEQUENCE [LARGE SCALE GENOMIC DNA]</scope>
    <source>
        <strain evidence="2 3">CECT 7066</strain>
    </source>
</reference>
<evidence type="ECO:0000313" key="3">
    <source>
        <dbReference type="Proteomes" id="UP000193870"/>
    </source>
</evidence>
<evidence type="ECO:0000313" key="2">
    <source>
        <dbReference type="EMBL" id="SLN42955.1"/>
    </source>
</evidence>
<evidence type="ECO:0000256" key="1">
    <source>
        <dbReference type="SAM" id="SignalP"/>
    </source>
</evidence>
<name>A0A1Y5SQD5_9RHOB</name>
<accession>A0A1Y5SQD5</accession>
<feature type="chain" id="PRO_5010991667" evidence="1">
    <location>
        <begin position="19"/>
        <end position="173"/>
    </location>
</feature>
<keyword evidence="1" id="KW-0732">Signal</keyword>
<feature type="signal peptide" evidence="1">
    <location>
        <begin position="1"/>
        <end position="18"/>
    </location>
</feature>
<dbReference type="Proteomes" id="UP000193870">
    <property type="component" value="Unassembled WGS sequence"/>
</dbReference>
<dbReference type="STRING" id="315423.SAMN04488020_104248"/>
<dbReference type="OrthoDB" id="7867205at2"/>
<gene>
    <name evidence="2" type="ORF">PAM7066_01871</name>
</gene>